<feature type="transmembrane region" description="Helical" evidence="6">
    <location>
        <begin position="7"/>
        <end position="25"/>
    </location>
</feature>
<keyword evidence="3 6" id="KW-0812">Transmembrane</keyword>
<feature type="transmembrane region" description="Helical" evidence="6">
    <location>
        <begin position="120"/>
        <end position="136"/>
    </location>
</feature>
<keyword evidence="4 6" id="KW-1133">Transmembrane helix</keyword>
<evidence type="ECO:0000259" key="7">
    <source>
        <dbReference type="Pfam" id="PF00892"/>
    </source>
</evidence>
<gene>
    <name evidence="8" type="ORF">K1Y79_01570</name>
</gene>
<feature type="transmembrane region" description="Helical" evidence="6">
    <location>
        <begin position="263"/>
        <end position="283"/>
    </location>
</feature>
<dbReference type="Proteomes" id="UP000812961">
    <property type="component" value="Unassembled WGS sequence"/>
</dbReference>
<feature type="transmembrane region" description="Helical" evidence="6">
    <location>
        <begin position="207"/>
        <end position="225"/>
    </location>
</feature>
<dbReference type="InterPro" id="IPR037185">
    <property type="entry name" value="EmrE-like"/>
</dbReference>
<dbReference type="PANTHER" id="PTHR42920">
    <property type="entry name" value="OS03G0707200 PROTEIN-RELATED"/>
    <property type="match status" value="1"/>
</dbReference>
<dbReference type="InterPro" id="IPR000620">
    <property type="entry name" value="EamA_dom"/>
</dbReference>
<feature type="transmembrane region" description="Helical" evidence="6">
    <location>
        <begin position="37"/>
        <end position="55"/>
    </location>
</feature>
<protein>
    <submittedName>
        <fullName evidence="8">DMT family transporter</fullName>
    </submittedName>
</protein>
<feature type="transmembrane region" description="Helical" evidence="6">
    <location>
        <begin position="91"/>
        <end position="108"/>
    </location>
</feature>
<dbReference type="Pfam" id="PF00892">
    <property type="entry name" value="EamA"/>
    <property type="match status" value="2"/>
</dbReference>
<evidence type="ECO:0000313" key="9">
    <source>
        <dbReference type="Proteomes" id="UP000812961"/>
    </source>
</evidence>
<evidence type="ECO:0000313" key="8">
    <source>
        <dbReference type="EMBL" id="MBW8683010.1"/>
    </source>
</evidence>
<accession>A0ABS7G6U7</accession>
<evidence type="ECO:0000256" key="3">
    <source>
        <dbReference type="ARBA" id="ARBA00022692"/>
    </source>
</evidence>
<feature type="transmembrane region" description="Helical" evidence="6">
    <location>
        <begin position="177"/>
        <end position="201"/>
    </location>
</feature>
<dbReference type="PANTHER" id="PTHR42920:SF5">
    <property type="entry name" value="EAMA DOMAIN-CONTAINING PROTEIN"/>
    <property type="match status" value="1"/>
</dbReference>
<feature type="transmembrane region" description="Helical" evidence="6">
    <location>
        <begin position="67"/>
        <end position="85"/>
    </location>
</feature>
<organism evidence="8 9">
    <name type="scientific">Chitinophaga rhizophila</name>
    <dbReference type="NCBI Taxonomy" id="2866212"/>
    <lineage>
        <taxon>Bacteria</taxon>
        <taxon>Pseudomonadati</taxon>
        <taxon>Bacteroidota</taxon>
        <taxon>Chitinophagia</taxon>
        <taxon>Chitinophagales</taxon>
        <taxon>Chitinophagaceae</taxon>
        <taxon>Chitinophaga</taxon>
    </lineage>
</organism>
<evidence type="ECO:0000256" key="1">
    <source>
        <dbReference type="ARBA" id="ARBA00004651"/>
    </source>
</evidence>
<dbReference type="RefSeq" id="WP_220248243.1">
    <property type="nucleotide sequence ID" value="NZ_JAICCF010000001.1"/>
</dbReference>
<comment type="caution">
    <text evidence="8">The sequence shown here is derived from an EMBL/GenBank/DDBJ whole genome shotgun (WGS) entry which is preliminary data.</text>
</comment>
<keyword evidence="9" id="KW-1185">Reference proteome</keyword>
<keyword evidence="2" id="KW-1003">Cell membrane</keyword>
<proteinExistence type="predicted"/>
<dbReference type="SUPFAM" id="SSF103481">
    <property type="entry name" value="Multidrug resistance efflux transporter EmrE"/>
    <property type="match status" value="2"/>
</dbReference>
<name>A0ABS7G6U7_9BACT</name>
<feature type="domain" description="EamA" evidence="7">
    <location>
        <begin position="145"/>
        <end position="278"/>
    </location>
</feature>
<evidence type="ECO:0000256" key="6">
    <source>
        <dbReference type="SAM" id="Phobius"/>
    </source>
</evidence>
<feature type="transmembrane region" description="Helical" evidence="6">
    <location>
        <begin position="237"/>
        <end position="257"/>
    </location>
</feature>
<dbReference type="EMBL" id="JAICCF010000001">
    <property type="protein sequence ID" value="MBW8683010.1"/>
    <property type="molecule type" value="Genomic_DNA"/>
</dbReference>
<reference evidence="8 9" key="1">
    <citation type="submission" date="2021-08" db="EMBL/GenBank/DDBJ databases">
        <title>The genome sequence of Chitinophaga sp. B61.</title>
        <authorList>
            <person name="Zhang X."/>
        </authorList>
    </citation>
    <scope>NUCLEOTIDE SEQUENCE [LARGE SCALE GENOMIC DNA]</scope>
    <source>
        <strain evidence="8 9">B61</strain>
    </source>
</reference>
<evidence type="ECO:0000256" key="4">
    <source>
        <dbReference type="ARBA" id="ARBA00022989"/>
    </source>
</evidence>
<dbReference type="InterPro" id="IPR051258">
    <property type="entry name" value="Diverse_Substrate_Transporter"/>
</dbReference>
<comment type="subcellular location">
    <subcellularLocation>
        <location evidence="1">Cell membrane</location>
        <topology evidence="1">Multi-pass membrane protein</topology>
    </subcellularLocation>
</comment>
<sequence length="295" mass="32387">MNRKYVYLLLVILGTSFWGISFSLVKMTVQYTSQSVLLFYKFAIAALVLSIIFFRQLKQIDCAVWKAGMITGAALMAGTSLQTMAIKHTSVSNAAFLSGLATLLIPILKMTLYRKQVSPKIWFACIVALVGLYMVAVQDGFTLRSGDIWAIAGAVAFSFYIIYVGKYATAEKVIPSVITMMTCCAVGSAVMAIFDTQSVWIPLHADFWWGILFIALPATAFMYAVSNTAQRYIGDEGVAIAYLFEPIFAAVAGVYLLNEHLTVNTFIGGGLIILAMFISEYNFPGRKLTVKQANI</sequence>
<feature type="domain" description="EamA" evidence="7">
    <location>
        <begin position="8"/>
        <end position="136"/>
    </location>
</feature>
<evidence type="ECO:0000256" key="2">
    <source>
        <dbReference type="ARBA" id="ARBA00022475"/>
    </source>
</evidence>
<evidence type="ECO:0000256" key="5">
    <source>
        <dbReference type="ARBA" id="ARBA00023136"/>
    </source>
</evidence>
<feature type="transmembrane region" description="Helical" evidence="6">
    <location>
        <begin position="148"/>
        <end position="165"/>
    </location>
</feature>
<keyword evidence="5 6" id="KW-0472">Membrane</keyword>